<sequence>MAATVGVMEKCTDHSVAIRVKSQDGRKTYFKIRRDTKLKKLLLAYCQKYFLDYETTHFYLEGDHFNHNKTPNELGMEDDIEIDSMADQLGGGDRSCSWKIEHY</sequence>
<dbReference type="Proteomes" id="UP001630127">
    <property type="component" value="Unassembled WGS sequence"/>
</dbReference>
<evidence type="ECO:0000313" key="3">
    <source>
        <dbReference type="Proteomes" id="UP001630127"/>
    </source>
</evidence>
<dbReference type="EMBL" id="JBJUIK010000013">
    <property type="protein sequence ID" value="KAL3507326.1"/>
    <property type="molecule type" value="Genomic_DNA"/>
</dbReference>
<feature type="domain" description="Ubiquitin-like" evidence="1">
    <location>
        <begin position="16"/>
        <end position="91"/>
    </location>
</feature>
<dbReference type="InterPro" id="IPR000626">
    <property type="entry name" value="Ubiquitin-like_dom"/>
</dbReference>
<dbReference type="SUPFAM" id="SSF54236">
    <property type="entry name" value="Ubiquitin-like"/>
    <property type="match status" value="1"/>
</dbReference>
<dbReference type="Gene3D" id="3.10.20.90">
    <property type="entry name" value="Phosphatidylinositol 3-kinase Catalytic Subunit, Chain A, domain 1"/>
    <property type="match status" value="1"/>
</dbReference>
<dbReference type="InterPro" id="IPR022617">
    <property type="entry name" value="Rad60/SUMO-like_dom"/>
</dbReference>
<accession>A0ABD2YKW8</accession>
<dbReference type="Pfam" id="PF11976">
    <property type="entry name" value="Rad60-SLD"/>
    <property type="match status" value="1"/>
</dbReference>
<comment type="caution">
    <text evidence="2">The sequence shown here is derived from an EMBL/GenBank/DDBJ whole genome shotgun (WGS) entry which is preliminary data.</text>
</comment>
<dbReference type="InterPro" id="IPR029071">
    <property type="entry name" value="Ubiquitin-like_domsf"/>
</dbReference>
<dbReference type="PANTHER" id="PTHR10562">
    <property type="entry name" value="SMALL UBIQUITIN-RELATED MODIFIER"/>
    <property type="match status" value="1"/>
</dbReference>
<protein>
    <recommendedName>
        <fullName evidence="1">Ubiquitin-like domain-containing protein</fullName>
    </recommendedName>
</protein>
<reference evidence="2 3" key="1">
    <citation type="submission" date="2024-11" db="EMBL/GenBank/DDBJ databases">
        <title>A near-complete genome assembly of Cinchona calisaya.</title>
        <authorList>
            <person name="Lian D.C."/>
            <person name="Zhao X.W."/>
            <person name="Wei L."/>
        </authorList>
    </citation>
    <scope>NUCLEOTIDE SEQUENCE [LARGE SCALE GENOMIC DNA]</scope>
    <source>
        <tissue evidence="2">Nenye</tissue>
    </source>
</reference>
<name>A0ABD2YKW8_9GENT</name>
<keyword evidence="3" id="KW-1185">Reference proteome</keyword>
<proteinExistence type="predicted"/>
<dbReference type="AlphaFoldDB" id="A0ABD2YKW8"/>
<gene>
    <name evidence="2" type="ORF">ACH5RR_032708</name>
</gene>
<organism evidence="2 3">
    <name type="scientific">Cinchona calisaya</name>
    <dbReference type="NCBI Taxonomy" id="153742"/>
    <lineage>
        <taxon>Eukaryota</taxon>
        <taxon>Viridiplantae</taxon>
        <taxon>Streptophyta</taxon>
        <taxon>Embryophyta</taxon>
        <taxon>Tracheophyta</taxon>
        <taxon>Spermatophyta</taxon>
        <taxon>Magnoliopsida</taxon>
        <taxon>eudicotyledons</taxon>
        <taxon>Gunneridae</taxon>
        <taxon>Pentapetalae</taxon>
        <taxon>asterids</taxon>
        <taxon>lamiids</taxon>
        <taxon>Gentianales</taxon>
        <taxon>Rubiaceae</taxon>
        <taxon>Cinchonoideae</taxon>
        <taxon>Cinchoneae</taxon>
        <taxon>Cinchona</taxon>
    </lineage>
</organism>
<evidence type="ECO:0000313" key="2">
    <source>
        <dbReference type="EMBL" id="KAL3507326.1"/>
    </source>
</evidence>
<dbReference type="PROSITE" id="PS50053">
    <property type="entry name" value="UBIQUITIN_2"/>
    <property type="match status" value="1"/>
</dbReference>
<evidence type="ECO:0000259" key="1">
    <source>
        <dbReference type="PROSITE" id="PS50053"/>
    </source>
</evidence>